<dbReference type="InterPro" id="IPR036388">
    <property type="entry name" value="WH-like_DNA-bd_sf"/>
</dbReference>
<dbReference type="InterPro" id="IPR007421">
    <property type="entry name" value="Schlafen_AlbA_2_dom"/>
</dbReference>
<name>A0A5B8VLB2_9BACT</name>
<dbReference type="Gene3D" id="3.30.565.60">
    <property type="match status" value="1"/>
</dbReference>
<dbReference type="Proteomes" id="UP000321291">
    <property type="component" value="Chromosome"/>
</dbReference>
<dbReference type="Pfam" id="PF04326">
    <property type="entry name" value="SLFN_AlbA_2"/>
    <property type="match status" value="1"/>
</dbReference>
<evidence type="ECO:0000259" key="1">
    <source>
        <dbReference type="Pfam" id="PF04326"/>
    </source>
</evidence>
<dbReference type="InterPro" id="IPR038475">
    <property type="entry name" value="RecG_C_sf"/>
</dbReference>
<proteinExistence type="predicted"/>
<evidence type="ECO:0000313" key="3">
    <source>
        <dbReference type="Proteomes" id="UP000321291"/>
    </source>
</evidence>
<organism evidence="2 3">
    <name type="scientific">Arachidicoccus ginsenosidivorans</name>
    <dbReference type="NCBI Taxonomy" id="496057"/>
    <lineage>
        <taxon>Bacteria</taxon>
        <taxon>Pseudomonadati</taxon>
        <taxon>Bacteroidota</taxon>
        <taxon>Chitinophagia</taxon>
        <taxon>Chitinophagales</taxon>
        <taxon>Chitinophagaceae</taxon>
        <taxon>Arachidicoccus</taxon>
    </lineage>
</organism>
<feature type="domain" description="Schlafen AlbA-2" evidence="1">
    <location>
        <begin position="17"/>
        <end position="127"/>
    </location>
</feature>
<dbReference type="Gene3D" id="1.10.10.10">
    <property type="entry name" value="Winged helix-like DNA-binding domain superfamily/Winged helix DNA-binding domain"/>
    <property type="match status" value="1"/>
</dbReference>
<evidence type="ECO:0000313" key="2">
    <source>
        <dbReference type="EMBL" id="QEC71752.1"/>
    </source>
</evidence>
<dbReference type="AlphaFoldDB" id="A0A5B8VLB2"/>
<keyword evidence="3" id="KW-1185">Reference proteome</keyword>
<reference evidence="2 3" key="1">
    <citation type="journal article" date="2017" name="Int. J. Syst. Evol. Microbiol.">
        <title>Arachidicoccus ginsenosidivorans sp. nov., with ginsenoside-converting activity isolated from ginseng cultivating soil.</title>
        <authorList>
            <person name="Siddiqi M.Z."/>
            <person name="Aslam Z."/>
            <person name="Im W.T."/>
        </authorList>
    </citation>
    <scope>NUCLEOTIDE SEQUENCE [LARGE SCALE GENOMIC DNA]</scope>
    <source>
        <strain evidence="2 3">Gsoil 809</strain>
    </source>
</reference>
<protein>
    <submittedName>
        <fullName evidence="2">ArsR family transcriptional regulator</fullName>
    </submittedName>
</protein>
<dbReference type="InterPro" id="IPR036390">
    <property type="entry name" value="WH_DNA-bd_sf"/>
</dbReference>
<dbReference type="Gene3D" id="3.30.950.30">
    <property type="entry name" value="Schlafen, AAA domain"/>
    <property type="match status" value="1"/>
</dbReference>
<accession>A0A5B8VLB2</accession>
<dbReference type="PANTHER" id="PTHR30595">
    <property type="entry name" value="GLPR-RELATED TRANSCRIPTIONAL REPRESSOR"/>
    <property type="match status" value="1"/>
</dbReference>
<sequence>MPKMKKEELNLLIKQGEGYNLELKKSLPSKASELAEEICAFTNAAGGVLLIGIDDEGVIRGINLDNNHRSRIQNILNCIEPKIELTIEEISVDNKTVLCLHCPSGNEKPYTVSGSIIVRNGPNSEKITSVQRMRDFFQNSDRIFFDEARCESFKYPEDFNQKFFRDFIRHSGISDVLEDETIISNLQLKEKGGYFKNGAVLFFGKDPQKFFPQAITRCLLFKGCNKTYILDDKTFAGNLLEQYNGALTYLRQKLNLNYIIQGAGPRKEVLEIPEDIFKECLINSLAHRDYYEKGAVTHVDIFDDRVDITNPGGLVNSIAKEEFGSRSLSRNPLVFGLFLRMNMVEKIGSGINRMIGGMREANLPDPKFGIHGFFSVSFFRPINFEVWLSQLTLKLTTSQLNLLREIHLNGQISKKRLSERIKLGKTAIDNNISSLKQMGILQRIGSDRSGSWKIIFNF</sequence>
<gene>
    <name evidence="2" type="ORF">FSB73_08835</name>
</gene>
<dbReference type="PANTHER" id="PTHR30595:SF6">
    <property type="entry name" value="SCHLAFEN ALBA-2 DOMAIN-CONTAINING PROTEIN"/>
    <property type="match status" value="1"/>
</dbReference>
<dbReference type="SUPFAM" id="SSF46785">
    <property type="entry name" value="Winged helix' DNA-binding domain"/>
    <property type="match status" value="1"/>
</dbReference>
<dbReference type="InterPro" id="IPR038461">
    <property type="entry name" value="Schlafen_AlbA_2_dom_sf"/>
</dbReference>
<dbReference type="EMBL" id="CP042434">
    <property type="protein sequence ID" value="QEC71752.1"/>
    <property type="molecule type" value="Genomic_DNA"/>
</dbReference>
<dbReference type="Pfam" id="PF13749">
    <property type="entry name" value="HATPase_c_4"/>
    <property type="match status" value="1"/>
</dbReference>
<dbReference type="KEGG" id="agi:FSB73_08835"/>